<sequence length="183" mass="21351">YSYQNIQELKRLGINNVAHCGIGYEPELTKIPQVEEDIDILFYGSLNDRRIAILKELKNKGLNVAGFVGTYGEKRDKFIARSKIILNIHYYEARVFEIVRVSYLLANRKFVISEAGLDDDLEKLFSEGVVFSNYKELVERCIDYLKEERHRKEITEKGFNLIRQHPQSVFLKQALGLDKSFRD</sequence>
<organism evidence="2">
    <name type="scientific">marine sediment metagenome</name>
    <dbReference type="NCBI Taxonomy" id="412755"/>
    <lineage>
        <taxon>unclassified sequences</taxon>
        <taxon>metagenomes</taxon>
        <taxon>ecological metagenomes</taxon>
    </lineage>
</organism>
<evidence type="ECO:0000313" key="2">
    <source>
        <dbReference type="EMBL" id="GAF73467.1"/>
    </source>
</evidence>
<protein>
    <recommendedName>
        <fullName evidence="1">Spore protein YkvP/CgeB glycosyl transferase-like domain-containing protein</fullName>
    </recommendedName>
</protein>
<name>X0SC46_9ZZZZ</name>
<dbReference type="Pfam" id="PF13524">
    <property type="entry name" value="Glyco_trans_1_2"/>
    <property type="match status" value="1"/>
</dbReference>
<evidence type="ECO:0000259" key="1">
    <source>
        <dbReference type="Pfam" id="PF13524"/>
    </source>
</evidence>
<gene>
    <name evidence="2" type="ORF">S01H1_10672</name>
</gene>
<accession>X0SC46</accession>
<dbReference type="InterPro" id="IPR055259">
    <property type="entry name" value="YkvP/CgeB_Glyco_trans-like"/>
</dbReference>
<dbReference type="EMBL" id="BARS01005441">
    <property type="protein sequence ID" value="GAF73467.1"/>
    <property type="molecule type" value="Genomic_DNA"/>
</dbReference>
<reference evidence="2" key="1">
    <citation type="journal article" date="2014" name="Front. Microbiol.">
        <title>High frequency of phylogenetically diverse reductive dehalogenase-homologous genes in deep subseafloor sedimentary metagenomes.</title>
        <authorList>
            <person name="Kawai M."/>
            <person name="Futagami T."/>
            <person name="Toyoda A."/>
            <person name="Takaki Y."/>
            <person name="Nishi S."/>
            <person name="Hori S."/>
            <person name="Arai W."/>
            <person name="Tsubouchi T."/>
            <person name="Morono Y."/>
            <person name="Uchiyama I."/>
            <person name="Ito T."/>
            <person name="Fujiyama A."/>
            <person name="Inagaki F."/>
            <person name="Takami H."/>
        </authorList>
    </citation>
    <scope>NUCLEOTIDE SEQUENCE</scope>
    <source>
        <strain evidence="2">Expedition CK06-06</strain>
    </source>
</reference>
<comment type="caution">
    <text evidence="2">The sequence shown here is derived from an EMBL/GenBank/DDBJ whole genome shotgun (WGS) entry which is preliminary data.</text>
</comment>
<proteinExistence type="predicted"/>
<feature type="domain" description="Spore protein YkvP/CgeB glycosyl transferase-like" evidence="1">
    <location>
        <begin position="74"/>
        <end position="164"/>
    </location>
</feature>
<dbReference type="AlphaFoldDB" id="X0SC46"/>
<feature type="non-terminal residue" evidence="2">
    <location>
        <position position="1"/>
    </location>
</feature>